<accession>A0ABQ5XGG9</accession>
<comment type="caution">
    <text evidence="2">The sequence shown here is derived from an EMBL/GenBank/DDBJ whole genome shotgun (WGS) entry which is preliminary data.</text>
</comment>
<name>A0ABQ5XGG9_9GAMM</name>
<keyword evidence="1" id="KW-0732">Signal</keyword>
<organism evidence="2 3">
    <name type="scientific">Dyella flagellata</name>
    <dbReference type="NCBI Taxonomy" id="1867833"/>
    <lineage>
        <taxon>Bacteria</taxon>
        <taxon>Pseudomonadati</taxon>
        <taxon>Pseudomonadota</taxon>
        <taxon>Gammaproteobacteria</taxon>
        <taxon>Lysobacterales</taxon>
        <taxon>Rhodanobacteraceae</taxon>
        <taxon>Dyella</taxon>
    </lineage>
</organism>
<dbReference type="InterPro" id="IPR007410">
    <property type="entry name" value="LpqE-like"/>
</dbReference>
<reference evidence="3" key="1">
    <citation type="journal article" date="2019" name="Int. J. Syst. Evol. Microbiol.">
        <title>The Global Catalogue of Microorganisms (GCM) 10K type strain sequencing project: providing services to taxonomists for standard genome sequencing and annotation.</title>
        <authorList>
            <consortium name="The Broad Institute Genomics Platform"/>
            <consortium name="The Broad Institute Genome Sequencing Center for Infectious Disease"/>
            <person name="Wu L."/>
            <person name="Ma J."/>
        </authorList>
    </citation>
    <scope>NUCLEOTIDE SEQUENCE [LARGE SCALE GENOMIC DNA]</scope>
    <source>
        <strain evidence="3">NBRC 111981</strain>
    </source>
</reference>
<proteinExistence type="predicted"/>
<evidence type="ECO:0000313" key="3">
    <source>
        <dbReference type="Proteomes" id="UP001156627"/>
    </source>
</evidence>
<dbReference type="EMBL" id="BSOA01000047">
    <property type="protein sequence ID" value="GLQ90047.1"/>
    <property type="molecule type" value="Genomic_DNA"/>
</dbReference>
<evidence type="ECO:0000313" key="2">
    <source>
        <dbReference type="EMBL" id="GLQ90047.1"/>
    </source>
</evidence>
<dbReference type="Gene3D" id="2.60.40.1890">
    <property type="entry name" value="PCu(A)C copper chaperone"/>
    <property type="match status" value="1"/>
</dbReference>
<feature type="signal peptide" evidence="1">
    <location>
        <begin position="1"/>
        <end position="20"/>
    </location>
</feature>
<dbReference type="Pfam" id="PF04314">
    <property type="entry name" value="PCuAC"/>
    <property type="match status" value="1"/>
</dbReference>
<feature type="chain" id="PRO_5045913474" description="Copper chaperone PCu(A)C" evidence="1">
    <location>
        <begin position="21"/>
        <end position="147"/>
    </location>
</feature>
<dbReference type="Proteomes" id="UP001156627">
    <property type="component" value="Unassembled WGS sequence"/>
</dbReference>
<evidence type="ECO:0008006" key="4">
    <source>
        <dbReference type="Google" id="ProtNLM"/>
    </source>
</evidence>
<dbReference type="InterPro" id="IPR058248">
    <property type="entry name" value="Lxx211020-like"/>
</dbReference>
<sequence>MKPGMLLLWLMPLLPPQVQATQADQIKASHAWIRLLPANLPAAGYVTLDNQGSSAATLVSARSAFYASVMLHQSATDTTGSSSMRMLDRLTVPAHGEVSLAPAGYHLMLQEATHPFKPGETIDITLDFADGSHLRVPFSVRPANAPD</sequence>
<evidence type="ECO:0000256" key="1">
    <source>
        <dbReference type="SAM" id="SignalP"/>
    </source>
</evidence>
<dbReference type="PANTHER" id="PTHR36302">
    <property type="entry name" value="BLR7088 PROTEIN"/>
    <property type="match status" value="1"/>
</dbReference>
<dbReference type="RefSeq" id="WP_284333483.1">
    <property type="nucleotide sequence ID" value="NZ_BSOA01000047.1"/>
</dbReference>
<dbReference type="SUPFAM" id="SSF110087">
    <property type="entry name" value="DR1885-like metal-binding protein"/>
    <property type="match status" value="1"/>
</dbReference>
<keyword evidence="3" id="KW-1185">Reference proteome</keyword>
<gene>
    <name evidence="2" type="ORF">GCM10007898_36220</name>
</gene>
<dbReference type="PANTHER" id="PTHR36302:SF1">
    <property type="entry name" value="COPPER CHAPERONE PCU(A)C"/>
    <property type="match status" value="1"/>
</dbReference>
<protein>
    <recommendedName>
        <fullName evidence="4">Copper chaperone PCu(A)C</fullName>
    </recommendedName>
</protein>
<dbReference type="InterPro" id="IPR036182">
    <property type="entry name" value="PCuAC_sf"/>
</dbReference>